<dbReference type="Proteomes" id="UP000000763">
    <property type="component" value="Chromosome 6"/>
</dbReference>
<protein>
    <submittedName>
        <fullName evidence="1">Uncharacterized protein</fullName>
    </submittedName>
</protein>
<sequence length="59" mass="6611">MWVMEAMHAGVNGMDSGGRRERCDEATGVARAVEVGGSDMMRQREQRGLWRSPIWLDAC</sequence>
<evidence type="ECO:0000313" key="1">
    <source>
        <dbReference type="EMBL" id="BAD54146.1"/>
    </source>
</evidence>
<reference evidence="2" key="2">
    <citation type="journal article" date="2008" name="Nucleic Acids Res.">
        <title>The rice annotation project database (RAP-DB): 2008 update.</title>
        <authorList>
            <consortium name="The rice annotation project (RAP)"/>
        </authorList>
    </citation>
    <scope>GENOME REANNOTATION</scope>
    <source>
        <strain evidence="2">cv. Nipponbare</strain>
    </source>
</reference>
<organism evidence="1 2">
    <name type="scientific">Oryza sativa subsp. japonica</name>
    <name type="common">Rice</name>
    <dbReference type="NCBI Taxonomy" id="39947"/>
    <lineage>
        <taxon>Eukaryota</taxon>
        <taxon>Viridiplantae</taxon>
        <taxon>Streptophyta</taxon>
        <taxon>Embryophyta</taxon>
        <taxon>Tracheophyta</taxon>
        <taxon>Spermatophyta</taxon>
        <taxon>Magnoliopsida</taxon>
        <taxon>Liliopsida</taxon>
        <taxon>Poales</taxon>
        <taxon>Poaceae</taxon>
        <taxon>BOP clade</taxon>
        <taxon>Oryzoideae</taxon>
        <taxon>Oryzeae</taxon>
        <taxon>Oryzinae</taxon>
        <taxon>Oryza</taxon>
        <taxon>Oryza sativa</taxon>
    </lineage>
</organism>
<evidence type="ECO:0000313" key="2">
    <source>
        <dbReference type="Proteomes" id="UP000000763"/>
    </source>
</evidence>
<reference evidence="2" key="1">
    <citation type="journal article" date="2005" name="Nature">
        <title>The map-based sequence of the rice genome.</title>
        <authorList>
            <consortium name="International rice genome sequencing project (IRGSP)"/>
            <person name="Matsumoto T."/>
            <person name="Wu J."/>
            <person name="Kanamori H."/>
            <person name="Katayose Y."/>
            <person name="Fujisawa M."/>
            <person name="Namiki N."/>
            <person name="Mizuno H."/>
            <person name="Yamamoto K."/>
            <person name="Antonio B.A."/>
            <person name="Baba T."/>
            <person name="Sakata K."/>
            <person name="Nagamura Y."/>
            <person name="Aoki H."/>
            <person name="Arikawa K."/>
            <person name="Arita K."/>
            <person name="Bito T."/>
            <person name="Chiden Y."/>
            <person name="Fujitsuka N."/>
            <person name="Fukunaka R."/>
            <person name="Hamada M."/>
            <person name="Harada C."/>
            <person name="Hayashi A."/>
            <person name="Hijishita S."/>
            <person name="Honda M."/>
            <person name="Hosokawa S."/>
            <person name="Ichikawa Y."/>
            <person name="Idonuma A."/>
            <person name="Iijima M."/>
            <person name="Ikeda M."/>
            <person name="Ikeno M."/>
            <person name="Ito K."/>
            <person name="Ito S."/>
            <person name="Ito T."/>
            <person name="Ito Y."/>
            <person name="Ito Y."/>
            <person name="Iwabuchi A."/>
            <person name="Kamiya K."/>
            <person name="Karasawa W."/>
            <person name="Kurita K."/>
            <person name="Katagiri S."/>
            <person name="Kikuta A."/>
            <person name="Kobayashi H."/>
            <person name="Kobayashi N."/>
            <person name="Machita K."/>
            <person name="Maehara T."/>
            <person name="Masukawa M."/>
            <person name="Mizubayashi T."/>
            <person name="Mukai Y."/>
            <person name="Nagasaki H."/>
            <person name="Nagata Y."/>
            <person name="Naito S."/>
            <person name="Nakashima M."/>
            <person name="Nakama Y."/>
            <person name="Nakamichi Y."/>
            <person name="Nakamura M."/>
            <person name="Meguro A."/>
            <person name="Negishi M."/>
            <person name="Ohta I."/>
            <person name="Ohta T."/>
            <person name="Okamoto M."/>
            <person name="Ono N."/>
            <person name="Saji S."/>
            <person name="Sakaguchi M."/>
            <person name="Sakai K."/>
            <person name="Shibata M."/>
            <person name="Shimokawa T."/>
            <person name="Song J."/>
            <person name="Takazaki Y."/>
            <person name="Terasawa K."/>
            <person name="Tsugane M."/>
            <person name="Tsuji K."/>
            <person name="Ueda S."/>
            <person name="Waki K."/>
            <person name="Yamagata H."/>
            <person name="Yamamoto M."/>
            <person name="Yamamoto S."/>
            <person name="Yamane H."/>
            <person name="Yoshiki S."/>
            <person name="Yoshihara R."/>
            <person name="Yukawa K."/>
            <person name="Zhong H."/>
            <person name="Yano M."/>
            <person name="Yuan Q."/>
            <person name="Ouyang S."/>
            <person name="Liu J."/>
            <person name="Jones K.M."/>
            <person name="Gansberger K."/>
            <person name="Moffat K."/>
            <person name="Hill J."/>
            <person name="Bera J."/>
            <person name="Fadrosh D."/>
            <person name="Jin S."/>
            <person name="Johri S."/>
            <person name="Kim M."/>
            <person name="Overton L."/>
            <person name="Reardon M."/>
            <person name="Tsitrin T."/>
            <person name="Vuong H."/>
            <person name="Weaver B."/>
            <person name="Ciecko A."/>
            <person name="Tallon L."/>
            <person name="Jackson J."/>
            <person name="Pai G."/>
            <person name="Aken S.V."/>
            <person name="Utterback T."/>
            <person name="Reidmuller S."/>
            <person name="Feldblyum T."/>
            <person name="Hsiao J."/>
            <person name="Zismann V."/>
            <person name="Iobst S."/>
            <person name="de Vazeille A.R."/>
            <person name="Buell C.R."/>
            <person name="Ying K."/>
            <person name="Li Y."/>
            <person name="Lu T."/>
            <person name="Huang Y."/>
            <person name="Zhao Q."/>
            <person name="Feng Q."/>
            <person name="Zhang L."/>
            <person name="Zhu J."/>
            <person name="Weng Q."/>
            <person name="Mu J."/>
            <person name="Lu Y."/>
            <person name="Fan D."/>
            <person name="Liu Y."/>
            <person name="Guan J."/>
            <person name="Zhang Y."/>
            <person name="Yu S."/>
            <person name="Liu X."/>
            <person name="Zhang Y."/>
            <person name="Hong G."/>
            <person name="Han B."/>
            <person name="Choisne N."/>
            <person name="Demange N."/>
            <person name="Orjeda G."/>
            <person name="Samain S."/>
            <person name="Cattolico L."/>
            <person name="Pelletier E."/>
            <person name="Couloux A."/>
            <person name="Segurens B."/>
            <person name="Wincker P."/>
            <person name="D'Hont A."/>
            <person name="Scarpelli C."/>
            <person name="Weissenbach J."/>
            <person name="Salanoubat M."/>
            <person name="Quetier F."/>
            <person name="Yu Y."/>
            <person name="Kim H.R."/>
            <person name="Rambo T."/>
            <person name="Currie J."/>
            <person name="Collura K."/>
            <person name="Luo M."/>
            <person name="Yang T."/>
            <person name="Ammiraju J.S.S."/>
            <person name="Engler F."/>
            <person name="Soderlund C."/>
            <person name="Wing R.A."/>
            <person name="Palmer L.E."/>
            <person name="de la Bastide M."/>
            <person name="Spiegel L."/>
            <person name="Nascimento L."/>
            <person name="Zutavern T."/>
            <person name="O'Shaughnessy A."/>
            <person name="Dike S."/>
            <person name="Dedhia N."/>
            <person name="Preston R."/>
            <person name="Balija V."/>
            <person name="McCombie W.R."/>
            <person name="Chow T."/>
            <person name="Chen H."/>
            <person name="Chung M."/>
            <person name="Chen C."/>
            <person name="Shaw J."/>
            <person name="Wu H."/>
            <person name="Hsiao K."/>
            <person name="Chao Y."/>
            <person name="Chu M."/>
            <person name="Cheng C."/>
            <person name="Hour A."/>
            <person name="Lee P."/>
            <person name="Lin S."/>
            <person name="Lin Y."/>
            <person name="Liou J."/>
            <person name="Liu S."/>
            <person name="Hsing Y."/>
            <person name="Raghuvanshi S."/>
            <person name="Mohanty A."/>
            <person name="Bharti A.K."/>
            <person name="Gaur A."/>
            <person name="Gupta V."/>
            <person name="Kumar D."/>
            <person name="Ravi V."/>
            <person name="Vij S."/>
            <person name="Kapur A."/>
            <person name="Khurana P."/>
            <person name="Khurana P."/>
            <person name="Khurana J.P."/>
            <person name="Tyagi A.K."/>
            <person name="Gaikwad K."/>
            <person name="Singh A."/>
            <person name="Dalal V."/>
            <person name="Srivastava S."/>
            <person name="Dixit A."/>
            <person name="Pal A.K."/>
            <person name="Ghazi I.A."/>
            <person name="Yadav M."/>
            <person name="Pandit A."/>
            <person name="Bhargava A."/>
            <person name="Sureshbabu K."/>
            <person name="Batra K."/>
            <person name="Sharma T.R."/>
            <person name="Mohapatra T."/>
            <person name="Singh N.K."/>
            <person name="Messing J."/>
            <person name="Nelson A.B."/>
            <person name="Fuks G."/>
            <person name="Kavchok S."/>
            <person name="Keizer G."/>
            <person name="Linton E."/>
            <person name="Llaca V."/>
            <person name="Song R."/>
            <person name="Tanyolac B."/>
            <person name="Young S."/>
            <person name="Ho-Il K."/>
            <person name="Hahn J.H."/>
            <person name="Sangsakoo G."/>
            <person name="Vanavichit A."/>
            <person name="de Mattos Luiz.A.T."/>
            <person name="Zimmer P.D."/>
            <person name="Malone G."/>
            <person name="Dellagostin O."/>
            <person name="de Oliveira A.C."/>
            <person name="Bevan M."/>
            <person name="Bancroft I."/>
            <person name="Minx P."/>
            <person name="Cordum H."/>
            <person name="Wilson R."/>
            <person name="Cheng Z."/>
            <person name="Jin W."/>
            <person name="Jiang J."/>
            <person name="Leong S.A."/>
            <person name="Iwama H."/>
            <person name="Gojobori T."/>
            <person name="Itoh T."/>
            <person name="Niimura Y."/>
            <person name="Fujii Y."/>
            <person name="Habara T."/>
            <person name="Sakai H."/>
            <person name="Sato Y."/>
            <person name="Wilson G."/>
            <person name="Kumar K."/>
            <person name="McCouch S."/>
            <person name="Juretic N."/>
            <person name="Hoen D."/>
            <person name="Wright S."/>
            <person name="Bruskiewich R."/>
            <person name="Bureau T."/>
            <person name="Miyao A."/>
            <person name="Hirochika H."/>
            <person name="Nishikawa T."/>
            <person name="Kadowaki K."/>
            <person name="Sugiura M."/>
            <person name="Burr B."/>
            <person name="Sasaki T."/>
        </authorList>
    </citation>
    <scope>NUCLEOTIDE SEQUENCE [LARGE SCALE GENOMIC DNA]</scope>
    <source>
        <strain evidence="2">cv. Nipponbare</strain>
    </source>
</reference>
<dbReference type="AlphaFoldDB" id="Q5Z7G8"/>
<dbReference type="EMBL" id="AP004739">
    <property type="protein sequence ID" value="BAD54146.1"/>
    <property type="molecule type" value="Genomic_DNA"/>
</dbReference>
<accession>Q5Z7G8</accession>
<name>Q5Z7G8_ORYSJ</name>
<gene>
    <name evidence="1" type="primary">OSJNBa0090E14.23</name>
</gene>
<proteinExistence type="predicted"/>